<protein>
    <submittedName>
        <fullName evidence="2">Uncharacterized protein</fullName>
    </submittedName>
</protein>
<gene>
    <name evidence="2" type="ORF">V6N11_067665</name>
</gene>
<evidence type="ECO:0000313" key="3">
    <source>
        <dbReference type="Proteomes" id="UP001396334"/>
    </source>
</evidence>
<accession>A0ABR2SRF6</accession>
<proteinExistence type="predicted"/>
<sequence>MQCKGLWHLFARHERLNGFSVYGYKLTVKKAYQNRRGGVRVKKDSSQSDDSSECSSSRVKKGDDVEHISLIAKEADNENGEEGVGQKARSWAEVLTVGEKNLGLSQLDGVEEEFKQFM</sequence>
<reference evidence="2 3" key="1">
    <citation type="journal article" date="2024" name="G3 (Bethesda)">
        <title>Genome assembly of Hibiscus sabdariffa L. provides insights into metabolisms of medicinal natural products.</title>
        <authorList>
            <person name="Kim T."/>
        </authorList>
    </citation>
    <scope>NUCLEOTIDE SEQUENCE [LARGE SCALE GENOMIC DNA]</scope>
    <source>
        <strain evidence="2">TK-2024</strain>
        <tissue evidence="2">Old leaves</tissue>
    </source>
</reference>
<evidence type="ECO:0000313" key="2">
    <source>
        <dbReference type="EMBL" id="KAK9027843.1"/>
    </source>
</evidence>
<organism evidence="2 3">
    <name type="scientific">Hibiscus sabdariffa</name>
    <name type="common">roselle</name>
    <dbReference type="NCBI Taxonomy" id="183260"/>
    <lineage>
        <taxon>Eukaryota</taxon>
        <taxon>Viridiplantae</taxon>
        <taxon>Streptophyta</taxon>
        <taxon>Embryophyta</taxon>
        <taxon>Tracheophyta</taxon>
        <taxon>Spermatophyta</taxon>
        <taxon>Magnoliopsida</taxon>
        <taxon>eudicotyledons</taxon>
        <taxon>Gunneridae</taxon>
        <taxon>Pentapetalae</taxon>
        <taxon>rosids</taxon>
        <taxon>malvids</taxon>
        <taxon>Malvales</taxon>
        <taxon>Malvaceae</taxon>
        <taxon>Malvoideae</taxon>
        <taxon>Hibiscus</taxon>
    </lineage>
</organism>
<evidence type="ECO:0000256" key="1">
    <source>
        <dbReference type="SAM" id="MobiDB-lite"/>
    </source>
</evidence>
<dbReference type="EMBL" id="JBBPBN010000012">
    <property type="protein sequence ID" value="KAK9027843.1"/>
    <property type="molecule type" value="Genomic_DNA"/>
</dbReference>
<comment type="caution">
    <text evidence="2">The sequence shown here is derived from an EMBL/GenBank/DDBJ whole genome shotgun (WGS) entry which is preliminary data.</text>
</comment>
<dbReference type="Proteomes" id="UP001396334">
    <property type="component" value="Unassembled WGS sequence"/>
</dbReference>
<feature type="region of interest" description="Disordered" evidence="1">
    <location>
        <begin position="37"/>
        <end position="61"/>
    </location>
</feature>
<keyword evidence="3" id="KW-1185">Reference proteome</keyword>
<name>A0ABR2SRF6_9ROSI</name>